<evidence type="ECO:0000313" key="2">
    <source>
        <dbReference type="Proteomes" id="UP000188354"/>
    </source>
</evidence>
<reference evidence="1 2" key="1">
    <citation type="journal article" date="2017" name="Plant Biotechnol. J.">
        <title>A comprehensive draft genome sequence for lupin (Lupinus angustifolius), an emerging health food: insights into plant-microbe interactions and legume evolution.</title>
        <authorList>
            <person name="Hane J.K."/>
            <person name="Ming Y."/>
            <person name="Kamphuis L.G."/>
            <person name="Nelson M.N."/>
            <person name="Garg G."/>
            <person name="Atkins C.A."/>
            <person name="Bayer P.E."/>
            <person name="Bravo A."/>
            <person name="Bringans S."/>
            <person name="Cannon S."/>
            <person name="Edwards D."/>
            <person name="Foley R."/>
            <person name="Gao L.L."/>
            <person name="Harrison M.J."/>
            <person name="Huang W."/>
            <person name="Hurgobin B."/>
            <person name="Li S."/>
            <person name="Liu C.W."/>
            <person name="McGrath A."/>
            <person name="Morahan G."/>
            <person name="Murray J."/>
            <person name="Weller J."/>
            <person name="Jian J."/>
            <person name="Singh K.B."/>
        </authorList>
    </citation>
    <scope>NUCLEOTIDE SEQUENCE [LARGE SCALE GENOMIC DNA]</scope>
    <source>
        <strain evidence="2">cv. Tanjil</strain>
        <tissue evidence="1">Whole plant</tissue>
    </source>
</reference>
<organism evidence="1 2">
    <name type="scientific">Lupinus angustifolius</name>
    <name type="common">Narrow-leaved blue lupine</name>
    <dbReference type="NCBI Taxonomy" id="3871"/>
    <lineage>
        <taxon>Eukaryota</taxon>
        <taxon>Viridiplantae</taxon>
        <taxon>Streptophyta</taxon>
        <taxon>Embryophyta</taxon>
        <taxon>Tracheophyta</taxon>
        <taxon>Spermatophyta</taxon>
        <taxon>Magnoliopsida</taxon>
        <taxon>eudicotyledons</taxon>
        <taxon>Gunneridae</taxon>
        <taxon>Pentapetalae</taxon>
        <taxon>rosids</taxon>
        <taxon>fabids</taxon>
        <taxon>Fabales</taxon>
        <taxon>Fabaceae</taxon>
        <taxon>Papilionoideae</taxon>
        <taxon>50 kb inversion clade</taxon>
        <taxon>genistoids sensu lato</taxon>
        <taxon>core genistoids</taxon>
        <taxon>Genisteae</taxon>
        <taxon>Lupinus</taxon>
    </lineage>
</organism>
<name>A0A4P1RDZ7_LUPAN</name>
<sequence>MVDMHLDVYATVVTDYNGNMIVDTGPFKQSGGDQRVMFQKDKDVERNQRKLINIVDKPSSKSEGEQLSTGIKEDMYKMQRMLQKLKKDFLKQLLIQLPEEVKKMLTTDKVHSWLLI</sequence>
<keyword evidence="2" id="KW-1185">Reference proteome</keyword>
<dbReference type="Gramene" id="OIW08555">
    <property type="protein sequence ID" value="OIW08555"/>
    <property type="gene ID" value="TanjilG_03231"/>
</dbReference>
<accession>A0A4P1RDZ7</accession>
<protein>
    <submittedName>
        <fullName evidence="1">Uncharacterized protein</fullName>
    </submittedName>
</protein>
<dbReference type="Proteomes" id="UP000188354">
    <property type="component" value="Chromosome LG07"/>
</dbReference>
<proteinExistence type="predicted"/>
<gene>
    <name evidence="1" type="ORF">TanjilG_03231</name>
</gene>
<evidence type="ECO:0000313" key="1">
    <source>
        <dbReference type="EMBL" id="OIW08555.1"/>
    </source>
</evidence>
<dbReference type="EMBL" id="CM007367">
    <property type="protein sequence ID" value="OIW08555.1"/>
    <property type="molecule type" value="Genomic_DNA"/>
</dbReference>
<dbReference type="AlphaFoldDB" id="A0A4P1RDZ7"/>